<dbReference type="HOGENOM" id="CLU_3020483_0_0_1"/>
<reference evidence="1" key="1">
    <citation type="journal article" date="2013" name="Nat. Commun.">
        <title>Whole-genome sequencing of Oryza brachyantha reveals mechanisms underlying Oryza genome evolution.</title>
        <authorList>
            <person name="Chen J."/>
            <person name="Huang Q."/>
            <person name="Gao D."/>
            <person name="Wang J."/>
            <person name="Lang Y."/>
            <person name="Liu T."/>
            <person name="Li B."/>
            <person name="Bai Z."/>
            <person name="Luis Goicoechea J."/>
            <person name="Liang C."/>
            <person name="Chen C."/>
            <person name="Zhang W."/>
            <person name="Sun S."/>
            <person name="Liao Y."/>
            <person name="Zhang X."/>
            <person name="Yang L."/>
            <person name="Song C."/>
            <person name="Wang M."/>
            <person name="Shi J."/>
            <person name="Liu G."/>
            <person name="Liu J."/>
            <person name="Zhou H."/>
            <person name="Zhou W."/>
            <person name="Yu Q."/>
            <person name="An N."/>
            <person name="Chen Y."/>
            <person name="Cai Q."/>
            <person name="Wang B."/>
            <person name="Liu B."/>
            <person name="Min J."/>
            <person name="Huang Y."/>
            <person name="Wu H."/>
            <person name="Li Z."/>
            <person name="Zhang Y."/>
            <person name="Yin Y."/>
            <person name="Song W."/>
            <person name="Jiang J."/>
            <person name="Jackson S.A."/>
            <person name="Wing R.A."/>
            <person name="Wang J."/>
            <person name="Chen M."/>
        </authorList>
    </citation>
    <scope>NUCLEOTIDE SEQUENCE [LARGE SCALE GENOMIC DNA]</scope>
    <source>
        <strain evidence="1">cv. IRGC 101232</strain>
    </source>
</reference>
<keyword evidence="2" id="KW-1185">Reference proteome</keyword>
<organism evidence="1">
    <name type="scientific">Oryza brachyantha</name>
    <name type="common">malo sina</name>
    <dbReference type="NCBI Taxonomy" id="4533"/>
    <lineage>
        <taxon>Eukaryota</taxon>
        <taxon>Viridiplantae</taxon>
        <taxon>Streptophyta</taxon>
        <taxon>Embryophyta</taxon>
        <taxon>Tracheophyta</taxon>
        <taxon>Spermatophyta</taxon>
        <taxon>Magnoliopsida</taxon>
        <taxon>Liliopsida</taxon>
        <taxon>Poales</taxon>
        <taxon>Poaceae</taxon>
        <taxon>BOP clade</taxon>
        <taxon>Oryzoideae</taxon>
        <taxon>Oryzeae</taxon>
        <taxon>Oryzinae</taxon>
        <taxon>Oryza</taxon>
    </lineage>
</organism>
<dbReference type="Gramene" id="OB03G47590.1">
    <property type="protein sequence ID" value="OB03G47590.1"/>
    <property type="gene ID" value="OB03G47590"/>
</dbReference>
<dbReference type="Proteomes" id="UP000006038">
    <property type="component" value="Chromosome 3"/>
</dbReference>
<dbReference type="EnsemblPlants" id="OB03G47590.1">
    <property type="protein sequence ID" value="OB03G47590.1"/>
    <property type="gene ID" value="OB03G47590"/>
</dbReference>
<evidence type="ECO:0000313" key="1">
    <source>
        <dbReference type="EnsemblPlants" id="OB03G47590.1"/>
    </source>
</evidence>
<evidence type="ECO:0000313" key="2">
    <source>
        <dbReference type="Proteomes" id="UP000006038"/>
    </source>
</evidence>
<reference evidence="1" key="2">
    <citation type="submission" date="2013-04" db="UniProtKB">
        <authorList>
            <consortium name="EnsemblPlants"/>
        </authorList>
    </citation>
    <scope>IDENTIFICATION</scope>
</reference>
<name>J3LUN3_ORYBR</name>
<proteinExistence type="predicted"/>
<dbReference type="AlphaFoldDB" id="J3LUN3"/>
<protein>
    <submittedName>
        <fullName evidence="1">Uncharacterized protein</fullName>
    </submittedName>
</protein>
<sequence length="56" mass="6413">MLLHARAQFFLPEKEKFGRRRAAQAAALHYLTPLSLTLLSLPSTYLLRRVRAPPSH</sequence>
<accession>J3LUN3</accession>